<reference evidence="2" key="1">
    <citation type="submission" date="2021-07" db="EMBL/GenBank/DDBJ databases">
        <title>Candidatus Kaistella beijingensis sp. nov. isolated from a municipal wastewater treatment plant is involved in sludge foaming.</title>
        <authorList>
            <person name="Song Y."/>
            <person name="Liu S.-J."/>
        </authorList>
    </citation>
    <scope>NUCLEOTIDE SEQUENCE</scope>
    <source>
        <strain evidence="2">DSM 43998</strain>
    </source>
</reference>
<evidence type="ECO:0000256" key="1">
    <source>
        <dbReference type="SAM" id="MobiDB-lite"/>
    </source>
</evidence>
<feature type="region of interest" description="Disordered" evidence="1">
    <location>
        <begin position="314"/>
        <end position="337"/>
    </location>
</feature>
<evidence type="ECO:0000313" key="3">
    <source>
        <dbReference type="Proteomes" id="UP000887023"/>
    </source>
</evidence>
<evidence type="ECO:0008006" key="4">
    <source>
        <dbReference type="Google" id="ProtNLM"/>
    </source>
</evidence>
<dbReference type="RefSeq" id="WP_066466686.1">
    <property type="nucleotide sequence ID" value="NZ_CBCRUZ010000003.1"/>
</dbReference>
<keyword evidence="3" id="KW-1185">Reference proteome</keyword>
<dbReference type="EMBL" id="CP079105">
    <property type="protein sequence ID" value="QXQ14485.1"/>
    <property type="molecule type" value="Genomic_DNA"/>
</dbReference>
<organism evidence="2 3">
    <name type="scientific">Skermania pinensis</name>
    <dbReference type="NCBI Taxonomy" id="39122"/>
    <lineage>
        <taxon>Bacteria</taxon>
        <taxon>Bacillati</taxon>
        <taxon>Actinomycetota</taxon>
        <taxon>Actinomycetes</taxon>
        <taxon>Mycobacteriales</taxon>
        <taxon>Gordoniaceae</taxon>
        <taxon>Skermania</taxon>
    </lineage>
</organism>
<dbReference type="Proteomes" id="UP000887023">
    <property type="component" value="Chromosome"/>
</dbReference>
<accession>A0ABX8S9E1</accession>
<proteinExistence type="predicted"/>
<name>A0ABX8S9E1_9ACTN</name>
<sequence length="337" mass="37107">MTAEPLHRRTALAAGYTDAELRRCYRSPGWTRLRAGSYLPPGDIDAERRHRLLAAATLPGLAAGSVLSHQSALIWHGLPTWNVPLDRVHVTRDQAAGGRRTRLLHVHCAPLPAAAVIAGADPAVCTPARAVADLARTVDFEQAVVTGDATLRARLCDSPDLRTAAAYATNRPGHRAALRVFEFLDPRSESVGESRSRVLLHRLDVPPPQLQSEIRDEHGRLVGRVDFCWAGSGVVGEFDGRVKYGRLSRPGQTAGDVVFQEKVREDRLRDLGWVVVRWTWADLDRPEAVRERLHRAFARPHPTRGTVLRAELPAARGVTRAGDEKPRGGLRQTSKRA</sequence>
<protein>
    <recommendedName>
        <fullName evidence="4">Transcriptional regulator, AbiEi antitoxin, Type IV TA system</fullName>
    </recommendedName>
</protein>
<gene>
    <name evidence="2" type="ORF">KV203_03500</name>
</gene>
<evidence type="ECO:0000313" key="2">
    <source>
        <dbReference type="EMBL" id="QXQ14485.1"/>
    </source>
</evidence>